<sequence>MTGNDFFNKLPHELCLEIVDNLHLDDILRLRLVCRSWHQVFCDADICTHAIKKYFSLPINHYFKRSRRKNSTNLEEDREKRDWLRKFMINRIRREHGTLSKSFELNYDLDTYGFDLRYSNARVAQKVEDGFMMENLITRQRYNFGIPLNAGICQEWQLSDQYLLVLYSHPERPDLELVAWNLTSKQGSKTTKFIPNFGESFPDILPKSKTHGERAKCAYVFLDVVFLVYHTMLNSSLDSRKKYGTRITVQCIEEGILTQTQHEVIYTLTKPDEFRSVLITNDNIIGFELLDCPDDFPHLNPYKHLTYNINKRKFNYLEVYLHFIIWEGLFWGNTLIWRDQIYIPVLNGFMGELQIVTISKSLIDAWNIFPDSSHGPNRWSMQSSILCGETRENSAHYDVDKYINFLYPPSRIWGDDSFLIFKCEKGLTVWQFNNLGLEP</sequence>
<evidence type="ECO:0000259" key="1">
    <source>
        <dbReference type="PROSITE" id="PS50181"/>
    </source>
</evidence>
<dbReference type="EMBL" id="PEDP01001424">
    <property type="protein sequence ID" value="POS83676.1"/>
    <property type="molecule type" value="Genomic_DNA"/>
</dbReference>
<dbReference type="CDD" id="cd09917">
    <property type="entry name" value="F-box_SF"/>
    <property type="match status" value="1"/>
</dbReference>
<protein>
    <recommendedName>
        <fullName evidence="1">F-box domain-containing protein</fullName>
    </recommendedName>
</protein>
<feature type="domain" description="F-box" evidence="1">
    <location>
        <begin position="4"/>
        <end position="54"/>
    </location>
</feature>
<dbReference type="Proteomes" id="UP000237438">
    <property type="component" value="Unassembled WGS sequence"/>
</dbReference>
<dbReference type="SUPFAM" id="SSF81383">
    <property type="entry name" value="F-box domain"/>
    <property type="match status" value="1"/>
</dbReference>
<dbReference type="PROSITE" id="PS50181">
    <property type="entry name" value="FBOX"/>
    <property type="match status" value="1"/>
</dbReference>
<evidence type="ECO:0000313" key="2">
    <source>
        <dbReference type="EMBL" id="POS83676.1"/>
    </source>
</evidence>
<evidence type="ECO:0000313" key="3">
    <source>
        <dbReference type="Proteomes" id="UP000237438"/>
    </source>
</evidence>
<name>A0A2S4PNS2_9PEZI</name>
<dbReference type="SMART" id="SM00256">
    <property type="entry name" value="FBOX"/>
    <property type="match status" value="1"/>
</dbReference>
<gene>
    <name evidence="2" type="ORF">EPUL_004742</name>
</gene>
<dbReference type="OrthoDB" id="5279008at2759"/>
<comment type="caution">
    <text evidence="2">The sequence shown here is derived from an EMBL/GenBank/DDBJ whole genome shotgun (WGS) entry which is preliminary data.</text>
</comment>
<dbReference type="InterPro" id="IPR001810">
    <property type="entry name" value="F-box_dom"/>
</dbReference>
<dbReference type="Gene3D" id="1.20.1280.50">
    <property type="match status" value="1"/>
</dbReference>
<proteinExistence type="predicted"/>
<dbReference type="STRING" id="225359.A0A2S4PNS2"/>
<accession>A0A2S4PNS2</accession>
<feature type="non-terminal residue" evidence="2">
    <location>
        <position position="439"/>
    </location>
</feature>
<dbReference type="InterPro" id="IPR036047">
    <property type="entry name" value="F-box-like_dom_sf"/>
</dbReference>
<organism evidence="2 3">
    <name type="scientific">Erysiphe pulchra</name>
    <dbReference type="NCBI Taxonomy" id="225359"/>
    <lineage>
        <taxon>Eukaryota</taxon>
        <taxon>Fungi</taxon>
        <taxon>Dikarya</taxon>
        <taxon>Ascomycota</taxon>
        <taxon>Pezizomycotina</taxon>
        <taxon>Leotiomycetes</taxon>
        <taxon>Erysiphales</taxon>
        <taxon>Erysiphaceae</taxon>
        <taxon>Erysiphe</taxon>
    </lineage>
</organism>
<dbReference type="AlphaFoldDB" id="A0A2S4PNS2"/>
<dbReference type="Pfam" id="PF12937">
    <property type="entry name" value="F-box-like"/>
    <property type="match status" value="1"/>
</dbReference>
<reference evidence="2 3" key="1">
    <citation type="submission" date="2017-10" db="EMBL/GenBank/DDBJ databases">
        <title>Development of genomic resources for the powdery mildew, Erysiphe pulchra.</title>
        <authorList>
            <person name="Wadl P.A."/>
            <person name="Mack B.M."/>
            <person name="Moore G."/>
            <person name="Beltz S.B."/>
        </authorList>
    </citation>
    <scope>NUCLEOTIDE SEQUENCE [LARGE SCALE GENOMIC DNA]</scope>
    <source>
        <strain evidence="2">Cflorida</strain>
    </source>
</reference>
<keyword evidence="3" id="KW-1185">Reference proteome</keyword>